<dbReference type="STRING" id="1121390.SAMN02746041_00653"/>
<dbReference type="InterPro" id="IPR033756">
    <property type="entry name" value="YlxH/NBP35"/>
</dbReference>
<dbReference type="Gene3D" id="3.40.50.300">
    <property type="entry name" value="P-loop containing nucleotide triphosphate hydrolases"/>
    <property type="match status" value="1"/>
</dbReference>
<keyword evidence="3" id="KW-0969">Cilium</keyword>
<keyword evidence="1" id="KW-0547">Nucleotide-binding</keyword>
<dbReference type="GO" id="GO:0051782">
    <property type="term" value="P:negative regulation of cell division"/>
    <property type="evidence" value="ECO:0007669"/>
    <property type="project" value="TreeGrafter"/>
</dbReference>
<dbReference type="InterPro" id="IPR050625">
    <property type="entry name" value="ParA/MinD_ATPase"/>
</dbReference>
<dbReference type="InterPro" id="IPR025501">
    <property type="entry name" value="MinD_FleN"/>
</dbReference>
<name>A0A1W1X6B8_9BACT</name>
<keyword evidence="4" id="KW-1185">Reference proteome</keyword>
<dbReference type="RefSeq" id="WP_084056233.1">
    <property type="nucleotide sequence ID" value="NZ_FWXF01000002.1"/>
</dbReference>
<dbReference type="PANTHER" id="PTHR43384">
    <property type="entry name" value="SEPTUM SITE-DETERMINING PROTEIN MIND HOMOLOG, CHLOROPLASTIC-RELATED"/>
    <property type="match status" value="1"/>
</dbReference>
<evidence type="ECO:0000313" key="3">
    <source>
        <dbReference type="EMBL" id="SMC19363.1"/>
    </source>
</evidence>
<evidence type="ECO:0000256" key="1">
    <source>
        <dbReference type="ARBA" id="ARBA00022741"/>
    </source>
</evidence>
<dbReference type="GO" id="GO:0009898">
    <property type="term" value="C:cytoplasmic side of plasma membrane"/>
    <property type="evidence" value="ECO:0007669"/>
    <property type="project" value="TreeGrafter"/>
</dbReference>
<proteinExistence type="predicted"/>
<dbReference type="AlphaFoldDB" id="A0A1W1X6B8"/>
<dbReference type="GO" id="GO:0005829">
    <property type="term" value="C:cytosol"/>
    <property type="evidence" value="ECO:0007669"/>
    <property type="project" value="TreeGrafter"/>
</dbReference>
<gene>
    <name evidence="3" type="ORF">SAMN02746041_00653</name>
</gene>
<evidence type="ECO:0000313" key="4">
    <source>
        <dbReference type="Proteomes" id="UP000192783"/>
    </source>
</evidence>
<dbReference type="EMBL" id="FWXF01000002">
    <property type="protein sequence ID" value="SMC19363.1"/>
    <property type="molecule type" value="Genomic_DNA"/>
</dbReference>
<keyword evidence="3" id="KW-0966">Cell projection</keyword>
<dbReference type="Proteomes" id="UP000192783">
    <property type="component" value="Unassembled WGS sequence"/>
</dbReference>
<organism evidence="3 4">
    <name type="scientific">Desulfacinum hydrothermale DSM 13146</name>
    <dbReference type="NCBI Taxonomy" id="1121390"/>
    <lineage>
        <taxon>Bacteria</taxon>
        <taxon>Pseudomonadati</taxon>
        <taxon>Thermodesulfobacteriota</taxon>
        <taxon>Syntrophobacteria</taxon>
        <taxon>Syntrophobacterales</taxon>
        <taxon>Syntrophobacteraceae</taxon>
        <taxon>Desulfacinum</taxon>
    </lineage>
</organism>
<dbReference type="GO" id="GO:0005524">
    <property type="term" value="F:ATP binding"/>
    <property type="evidence" value="ECO:0007669"/>
    <property type="project" value="UniProtKB-KW"/>
</dbReference>
<keyword evidence="3" id="KW-0282">Flagellum</keyword>
<keyword evidence="2" id="KW-0067">ATP-binding</keyword>
<dbReference type="CDD" id="cd02038">
    <property type="entry name" value="FlhG-like"/>
    <property type="match status" value="1"/>
</dbReference>
<reference evidence="3 4" key="1">
    <citation type="submission" date="2017-04" db="EMBL/GenBank/DDBJ databases">
        <authorList>
            <person name="Afonso C.L."/>
            <person name="Miller P.J."/>
            <person name="Scott M.A."/>
            <person name="Spackman E."/>
            <person name="Goraichik I."/>
            <person name="Dimitrov K.M."/>
            <person name="Suarez D.L."/>
            <person name="Swayne D.E."/>
        </authorList>
    </citation>
    <scope>NUCLEOTIDE SEQUENCE [LARGE SCALE GENOMIC DNA]</scope>
    <source>
        <strain evidence="3 4">DSM 13146</strain>
    </source>
</reference>
<protein>
    <submittedName>
        <fullName evidence="3">Flagellar biosynthesis protein FlhG</fullName>
    </submittedName>
</protein>
<dbReference type="OrthoDB" id="9773088at2"/>
<dbReference type="PIRSF" id="PIRSF003092">
    <property type="entry name" value="MinD"/>
    <property type="match status" value="1"/>
</dbReference>
<dbReference type="InterPro" id="IPR027417">
    <property type="entry name" value="P-loop_NTPase"/>
</dbReference>
<accession>A0A1W1X6B8</accession>
<dbReference type="GO" id="GO:0016887">
    <property type="term" value="F:ATP hydrolysis activity"/>
    <property type="evidence" value="ECO:0007669"/>
    <property type="project" value="TreeGrafter"/>
</dbReference>
<dbReference type="SUPFAM" id="SSF52540">
    <property type="entry name" value="P-loop containing nucleoside triphosphate hydrolases"/>
    <property type="match status" value="1"/>
</dbReference>
<dbReference type="Pfam" id="PF10609">
    <property type="entry name" value="ParA"/>
    <property type="match status" value="1"/>
</dbReference>
<sequence length="295" mass="32135">MDQALGLKGKGTGQDLWDDNRPLNAPFGDKAIRTIAVSSGKGGVGKSNVVVNLALALDRLGQRVLILDADLGLANVDVLLGLAPKFNISHVLEGSKRFEEVLVAGPGSVRIMPASSGVQELTRLSDEQKLLLVDLLDDLEGDVDVLLIDTGAGISDTVLYFNLAAQEKIVVVTSEPTSLTDAYAFIKVMYTRHGERTFKILANNVGDEREGRRVFSKISRVADHFLDGLSLDYVGWIPRDPSVPESVRRQQALLQAFPGAPAAKAIMDIAKRIHRQPPPGLKGNIQFFWRRLLHV</sequence>
<evidence type="ECO:0000256" key="2">
    <source>
        <dbReference type="ARBA" id="ARBA00022840"/>
    </source>
</evidence>
<dbReference type="PANTHER" id="PTHR43384:SF4">
    <property type="entry name" value="CELLULOSE BIOSYNTHESIS PROTEIN BCSQ-RELATED"/>
    <property type="match status" value="1"/>
</dbReference>
<dbReference type="InterPro" id="IPR033875">
    <property type="entry name" value="FlhG"/>
</dbReference>